<dbReference type="Pfam" id="PF05050">
    <property type="entry name" value="Methyltransf_21"/>
    <property type="match status" value="1"/>
</dbReference>
<dbReference type="SUPFAM" id="SSF53335">
    <property type="entry name" value="S-adenosyl-L-methionine-dependent methyltransferases"/>
    <property type="match status" value="1"/>
</dbReference>
<keyword evidence="3" id="KW-1185">Reference proteome</keyword>
<evidence type="ECO:0000313" key="3">
    <source>
        <dbReference type="Proteomes" id="UP000061135"/>
    </source>
</evidence>
<dbReference type="Proteomes" id="UP000061135">
    <property type="component" value="Chromosome"/>
</dbReference>
<organism evidence="2 3">
    <name type="scientific">Polynucleobacter duraquae</name>
    <dbReference type="NCBI Taxonomy" id="1835254"/>
    <lineage>
        <taxon>Bacteria</taxon>
        <taxon>Pseudomonadati</taxon>
        <taxon>Pseudomonadota</taxon>
        <taxon>Betaproteobacteria</taxon>
        <taxon>Burkholderiales</taxon>
        <taxon>Burkholderiaceae</taxon>
        <taxon>Polynucleobacter</taxon>
    </lineage>
</organism>
<dbReference type="AlphaFoldDB" id="A0A0E3ZL17"/>
<sequence length="353" mass="40665">MKTENIPCYSPNDIDWSDEDNLVVITVAASIDDVEIQLKILGCSQSRIFYGRKDRERLGKGVHYYLTNCVVSCLAWRDTEILRQRVSKDEKLIQEVYDRLADSKSREILISRLALSLTGERYSALINYLNEFSDAVIENVNLYGDSIYTPKARPEFEYYFKQDFYNINPNEIYVDVGAEDGNTITPFLECTHDLGIRDYFVYGFEPDPAAYDLLYDKYGSAKNIHLSEYGVGESDKTIGFMPSEYRLSSRICGQVIEESEIKIKLISLDSFFENKSYSLIKLDPGGNVIPEILRGGRNTIIKYKPKMVVGAYHEIENFYLIPLQIWGLNNEYKIYLRHLAFHANETHAFGILE</sequence>
<dbReference type="KEGG" id="pdq:CL55_00006030"/>
<gene>
    <name evidence="2" type="ORF">CL55_00006030</name>
</gene>
<dbReference type="HOGENOM" id="CLU_784940_0_0_4"/>
<evidence type="ECO:0000259" key="1">
    <source>
        <dbReference type="Pfam" id="PF05050"/>
    </source>
</evidence>
<dbReference type="PATRIC" id="fig|576611.7.peg.611"/>
<feature type="domain" description="Methyltransferase FkbM" evidence="1">
    <location>
        <begin position="175"/>
        <end position="316"/>
    </location>
</feature>
<dbReference type="InterPro" id="IPR006342">
    <property type="entry name" value="FkbM_mtfrase"/>
</dbReference>
<accession>A0A0E3ZL17</accession>
<dbReference type="Gene3D" id="3.40.50.150">
    <property type="entry name" value="Vaccinia Virus protein VP39"/>
    <property type="match status" value="1"/>
</dbReference>
<dbReference type="InterPro" id="IPR029063">
    <property type="entry name" value="SAM-dependent_MTases_sf"/>
</dbReference>
<dbReference type="EMBL" id="CP007501">
    <property type="protein sequence ID" value="AKD24936.1"/>
    <property type="molecule type" value="Genomic_DNA"/>
</dbReference>
<reference evidence="2 3" key="1">
    <citation type="submission" date="2014-03" db="EMBL/GenBank/DDBJ databases">
        <title>Genome of Polynucleobacter strain MWH-MoK4.</title>
        <authorList>
            <person name="Hahn M.W."/>
        </authorList>
    </citation>
    <scope>NUCLEOTIDE SEQUENCE [LARGE SCALE GENOMIC DNA]</scope>
    <source>
        <strain evidence="2 3">MWH-MoK4</strain>
    </source>
</reference>
<evidence type="ECO:0000313" key="2">
    <source>
        <dbReference type="EMBL" id="AKD24936.1"/>
    </source>
</evidence>
<proteinExistence type="predicted"/>
<protein>
    <recommendedName>
        <fullName evidence="1">Methyltransferase FkbM domain-containing protein</fullName>
    </recommendedName>
</protein>
<dbReference type="RefSeq" id="WP_046329812.1">
    <property type="nucleotide sequence ID" value="NZ_CP007501.1"/>
</dbReference>
<name>A0A0E3ZL17_9BURK</name>